<dbReference type="EMBL" id="BQNB010017495">
    <property type="protein sequence ID" value="GJT63866.1"/>
    <property type="molecule type" value="Genomic_DNA"/>
</dbReference>
<dbReference type="Proteomes" id="UP001151760">
    <property type="component" value="Unassembled WGS sequence"/>
</dbReference>
<gene>
    <name evidence="1" type="ORF">Tco_1015346</name>
</gene>
<organism evidence="1 2">
    <name type="scientific">Tanacetum coccineum</name>
    <dbReference type="NCBI Taxonomy" id="301880"/>
    <lineage>
        <taxon>Eukaryota</taxon>
        <taxon>Viridiplantae</taxon>
        <taxon>Streptophyta</taxon>
        <taxon>Embryophyta</taxon>
        <taxon>Tracheophyta</taxon>
        <taxon>Spermatophyta</taxon>
        <taxon>Magnoliopsida</taxon>
        <taxon>eudicotyledons</taxon>
        <taxon>Gunneridae</taxon>
        <taxon>Pentapetalae</taxon>
        <taxon>asterids</taxon>
        <taxon>campanulids</taxon>
        <taxon>Asterales</taxon>
        <taxon>Asteraceae</taxon>
        <taxon>Asteroideae</taxon>
        <taxon>Anthemideae</taxon>
        <taxon>Anthemidinae</taxon>
        <taxon>Tanacetum</taxon>
    </lineage>
</organism>
<reference evidence="1" key="1">
    <citation type="journal article" date="2022" name="Int. J. Mol. Sci.">
        <title>Draft Genome of Tanacetum Coccineum: Genomic Comparison of Closely Related Tanacetum-Family Plants.</title>
        <authorList>
            <person name="Yamashiro T."/>
            <person name="Shiraishi A."/>
            <person name="Nakayama K."/>
            <person name="Satake H."/>
        </authorList>
    </citation>
    <scope>NUCLEOTIDE SEQUENCE</scope>
</reference>
<sequence>MVHALESTCSRLRGQVSGYERLKEQIKEFQDAQMNMINDKVAKLDADLLEMALNLEEKFYPHLLNTISGRRWLLTYGVKLADGLLAGIDHEKADKSLTDIVAYNSAEEADYNSTLQRLREVDFPLLAKLNSQKDASTLTLPIYRPKNQVVLGETSLSFALSVAHSRVEKIRENVATQRSSLIDVWVLLVDPLSAKNLTGVASTSGSVPAVVVTTTAVSTTFASISYVPPITTNDYDIVNVDGQEDVRGDVASLLIVEFEKEELDTTLEHDPPN</sequence>
<comment type="caution">
    <text evidence="1">The sequence shown here is derived from an EMBL/GenBank/DDBJ whole genome shotgun (WGS) entry which is preliminary data.</text>
</comment>
<accession>A0ABQ5FKM9</accession>
<reference evidence="1" key="2">
    <citation type="submission" date="2022-01" db="EMBL/GenBank/DDBJ databases">
        <authorList>
            <person name="Yamashiro T."/>
            <person name="Shiraishi A."/>
            <person name="Satake H."/>
            <person name="Nakayama K."/>
        </authorList>
    </citation>
    <scope>NUCLEOTIDE SEQUENCE</scope>
</reference>
<keyword evidence="2" id="KW-1185">Reference proteome</keyword>
<evidence type="ECO:0000313" key="2">
    <source>
        <dbReference type="Proteomes" id="UP001151760"/>
    </source>
</evidence>
<proteinExistence type="predicted"/>
<name>A0ABQ5FKM9_9ASTR</name>
<evidence type="ECO:0000313" key="1">
    <source>
        <dbReference type="EMBL" id="GJT63866.1"/>
    </source>
</evidence>
<protein>
    <submittedName>
        <fullName evidence="1">Uncharacterized protein</fullName>
    </submittedName>
</protein>